<evidence type="ECO:0000259" key="8">
    <source>
        <dbReference type="PROSITE" id="PS50928"/>
    </source>
</evidence>
<evidence type="ECO:0000313" key="10">
    <source>
        <dbReference type="Proteomes" id="UP000193963"/>
    </source>
</evidence>
<feature type="transmembrane region" description="Helical" evidence="7">
    <location>
        <begin position="132"/>
        <end position="157"/>
    </location>
</feature>
<dbReference type="Proteomes" id="UP000193963">
    <property type="component" value="Unassembled WGS sequence"/>
</dbReference>
<evidence type="ECO:0000313" key="9">
    <source>
        <dbReference type="EMBL" id="SLN54887.1"/>
    </source>
</evidence>
<dbReference type="CDD" id="cd06261">
    <property type="entry name" value="TM_PBP2"/>
    <property type="match status" value="1"/>
</dbReference>
<evidence type="ECO:0000256" key="6">
    <source>
        <dbReference type="ARBA" id="ARBA00023136"/>
    </source>
</evidence>
<comment type="subcellular location">
    <subcellularLocation>
        <location evidence="1 7">Cell membrane</location>
        <topology evidence="1 7">Multi-pass membrane protein</topology>
    </subcellularLocation>
</comment>
<comment type="similarity">
    <text evidence="7">Belongs to the binding-protein-dependent transport system permease family.</text>
</comment>
<protein>
    <submittedName>
        <fullName evidence="9">Glutathione transport system permease protein GsiC</fullName>
    </submittedName>
</protein>
<dbReference type="SUPFAM" id="SSF161098">
    <property type="entry name" value="MetI-like"/>
    <property type="match status" value="1"/>
</dbReference>
<dbReference type="GO" id="GO:0055085">
    <property type="term" value="P:transmembrane transport"/>
    <property type="evidence" value="ECO:0007669"/>
    <property type="project" value="InterPro"/>
</dbReference>
<evidence type="ECO:0000256" key="4">
    <source>
        <dbReference type="ARBA" id="ARBA00022692"/>
    </source>
</evidence>
<organism evidence="9 10">
    <name type="scientific">Pseudooceanicola marinus</name>
    <dbReference type="NCBI Taxonomy" id="396013"/>
    <lineage>
        <taxon>Bacteria</taxon>
        <taxon>Pseudomonadati</taxon>
        <taxon>Pseudomonadota</taxon>
        <taxon>Alphaproteobacteria</taxon>
        <taxon>Rhodobacterales</taxon>
        <taxon>Paracoccaceae</taxon>
        <taxon>Pseudooceanicola</taxon>
    </lineage>
</organism>
<dbReference type="InterPro" id="IPR035906">
    <property type="entry name" value="MetI-like_sf"/>
</dbReference>
<accession>A0A1X6ZLV6</accession>
<proteinExistence type="inferred from homology"/>
<dbReference type="AlphaFoldDB" id="A0A1X6ZLV6"/>
<dbReference type="EMBL" id="FWFN01000005">
    <property type="protein sequence ID" value="SLN54887.1"/>
    <property type="molecule type" value="Genomic_DNA"/>
</dbReference>
<evidence type="ECO:0000256" key="1">
    <source>
        <dbReference type="ARBA" id="ARBA00004651"/>
    </source>
</evidence>
<keyword evidence="4 7" id="KW-0812">Transmembrane</keyword>
<evidence type="ECO:0000256" key="5">
    <source>
        <dbReference type="ARBA" id="ARBA00022989"/>
    </source>
</evidence>
<keyword evidence="6 7" id="KW-0472">Membrane</keyword>
<feature type="domain" description="ABC transmembrane type-1" evidence="8">
    <location>
        <begin position="95"/>
        <end position="304"/>
    </location>
</feature>
<feature type="transmembrane region" description="Helical" evidence="7">
    <location>
        <begin position="9"/>
        <end position="30"/>
    </location>
</feature>
<reference evidence="9 10" key="1">
    <citation type="submission" date="2017-03" db="EMBL/GenBank/DDBJ databases">
        <authorList>
            <person name="Afonso C.L."/>
            <person name="Miller P.J."/>
            <person name="Scott M.A."/>
            <person name="Spackman E."/>
            <person name="Goraichik I."/>
            <person name="Dimitrov K.M."/>
            <person name="Suarez D.L."/>
            <person name="Swayne D.E."/>
        </authorList>
    </citation>
    <scope>NUCLEOTIDE SEQUENCE [LARGE SCALE GENOMIC DNA]</scope>
    <source>
        <strain evidence="9 10">CECT 7751</strain>
    </source>
</reference>
<evidence type="ECO:0000256" key="3">
    <source>
        <dbReference type="ARBA" id="ARBA00022475"/>
    </source>
</evidence>
<dbReference type="InterPro" id="IPR045621">
    <property type="entry name" value="BPD_transp_1_N"/>
</dbReference>
<gene>
    <name evidence="9" type="primary">gsiC_5</name>
    <name evidence="9" type="ORF">PSM7751_02676</name>
</gene>
<dbReference type="InterPro" id="IPR000515">
    <property type="entry name" value="MetI-like"/>
</dbReference>
<keyword evidence="3" id="KW-1003">Cell membrane</keyword>
<dbReference type="Gene3D" id="1.10.3720.10">
    <property type="entry name" value="MetI-like"/>
    <property type="match status" value="1"/>
</dbReference>
<dbReference type="PANTHER" id="PTHR43163">
    <property type="entry name" value="DIPEPTIDE TRANSPORT SYSTEM PERMEASE PROTEIN DPPB-RELATED"/>
    <property type="match status" value="1"/>
</dbReference>
<feature type="transmembrane region" description="Helical" evidence="7">
    <location>
        <begin position="236"/>
        <end position="261"/>
    </location>
</feature>
<keyword evidence="10" id="KW-1185">Reference proteome</keyword>
<dbReference type="OrthoDB" id="9807402at2"/>
<name>A0A1X6ZLV6_9RHOB</name>
<feature type="transmembrane region" description="Helical" evidence="7">
    <location>
        <begin position="177"/>
        <end position="200"/>
    </location>
</feature>
<feature type="transmembrane region" description="Helical" evidence="7">
    <location>
        <begin position="281"/>
        <end position="307"/>
    </location>
</feature>
<evidence type="ECO:0000256" key="2">
    <source>
        <dbReference type="ARBA" id="ARBA00022448"/>
    </source>
</evidence>
<dbReference type="Pfam" id="PF19300">
    <property type="entry name" value="BPD_transp_1_N"/>
    <property type="match status" value="1"/>
</dbReference>
<evidence type="ECO:0000256" key="7">
    <source>
        <dbReference type="RuleBase" id="RU363032"/>
    </source>
</evidence>
<keyword evidence="5 7" id="KW-1133">Transmembrane helix</keyword>
<dbReference type="GO" id="GO:0005886">
    <property type="term" value="C:plasma membrane"/>
    <property type="evidence" value="ECO:0007669"/>
    <property type="project" value="UniProtKB-SubCell"/>
</dbReference>
<dbReference type="PROSITE" id="PS50928">
    <property type="entry name" value="ABC_TM1"/>
    <property type="match status" value="1"/>
</dbReference>
<dbReference type="Pfam" id="PF00528">
    <property type="entry name" value="BPD_transp_1"/>
    <property type="match status" value="1"/>
</dbReference>
<feature type="transmembrane region" description="Helical" evidence="7">
    <location>
        <begin position="101"/>
        <end position="120"/>
    </location>
</feature>
<sequence length="313" mass="34168">MWTYATKRFLMTIPTLLLVSIIVFVLIRLIPGDPAAIMLGDTDSDTALEAMRSKLGLDLPVYRQYLIWVGNIFRGDLGVSINTGEDIASALVSRFAVTAQITFVAVGIATLIAIPAGLIAAWRQNTPLDFGILFVSIICLSLPSFWLGLMMIYLLAINFGWFPTVGFVSVHEDFVGGVMYLVMPVITLAAVETGVLIRMIRVQTLEILRLDYITHARAKGLSEATVLMRHVFRNSVAPALTVIGLTLGALLGGASVTETVFSIPGLGRLLVDAIFARDYPVLQGCLLFVSFVFVMVNLVVDLLYMLVDPKVKL</sequence>
<dbReference type="PANTHER" id="PTHR43163:SF6">
    <property type="entry name" value="DIPEPTIDE TRANSPORT SYSTEM PERMEASE PROTEIN DPPB-RELATED"/>
    <property type="match status" value="1"/>
</dbReference>
<keyword evidence="2 7" id="KW-0813">Transport</keyword>
<dbReference type="RefSeq" id="WP_085888716.1">
    <property type="nucleotide sequence ID" value="NZ_FWFN01000005.1"/>
</dbReference>